<proteinExistence type="predicted"/>
<evidence type="ECO:0000256" key="1">
    <source>
        <dbReference type="SAM" id="MobiDB-lite"/>
    </source>
</evidence>
<feature type="transmembrane region" description="Helical" evidence="2">
    <location>
        <begin position="6"/>
        <end position="29"/>
    </location>
</feature>
<protein>
    <submittedName>
        <fullName evidence="3">Uncharacterized protein</fullName>
    </submittedName>
</protein>
<accession>A0A7D7EXP7</accession>
<organism evidence="3">
    <name type="scientific">Hemipteran chu-related virus OKIAV138</name>
    <dbReference type="NCBI Taxonomy" id="2746342"/>
    <lineage>
        <taxon>Viruses</taxon>
        <taxon>Riboviria</taxon>
        <taxon>Orthornavirae</taxon>
        <taxon>Negarnaviricota</taxon>
        <taxon>Haploviricotina</taxon>
        <taxon>Monjiviricetes</taxon>
        <taxon>Jingchuvirales</taxon>
        <taxon>Chuviridae</taxon>
    </lineage>
</organism>
<keyword evidence="2" id="KW-0812">Transmembrane</keyword>
<evidence type="ECO:0000313" key="3">
    <source>
        <dbReference type="EMBL" id="QMP82123.1"/>
    </source>
</evidence>
<name>A0A7D7EXP7_9VIRU</name>
<keyword evidence="2" id="KW-0472">Membrane</keyword>
<keyword evidence="2" id="KW-1133">Transmembrane helix</keyword>
<evidence type="ECO:0000256" key="2">
    <source>
        <dbReference type="SAM" id="Phobius"/>
    </source>
</evidence>
<feature type="region of interest" description="Disordered" evidence="1">
    <location>
        <begin position="53"/>
        <end position="78"/>
    </location>
</feature>
<reference evidence="3" key="2">
    <citation type="submission" date="2020-03" db="EMBL/GenBank/DDBJ databases">
        <authorList>
            <person name="Kafer S."/>
            <person name="Paraskevopoulou S."/>
            <person name="Zirkel F."/>
            <person name="Wieseke N."/>
            <person name="Donath A."/>
            <person name="Petersen M."/>
            <person name="Jones T.C."/>
            <person name="Liu S."/>
            <person name="Zhou X."/>
            <person name="Middendorf M."/>
            <person name="Junglen S."/>
            <person name="Misof B."/>
            <person name="Drosten C."/>
        </authorList>
    </citation>
    <scope>NUCLEOTIDE SEQUENCE</scope>
    <source>
        <strain evidence="3">OKIAV138</strain>
    </source>
</reference>
<reference evidence="3" key="1">
    <citation type="journal article" date="2019" name="PLoS Pathog.">
        <title>Re-assessing the diversity of negative strand RNA viruses in insects.</title>
        <authorList>
            <person name="Kafer S."/>
            <person name="Paraskevopoulou S."/>
            <person name="Zirkel F."/>
            <person name="Wieseke N."/>
            <person name="Donath A."/>
            <person name="Petersen M."/>
            <person name="Jones T.C."/>
            <person name="Liu S."/>
            <person name="Zhou X."/>
            <person name="Middendorf M."/>
            <person name="Junglen S."/>
            <person name="Misof B."/>
            <person name="Drosten C."/>
        </authorList>
    </citation>
    <scope>NUCLEOTIDE SEQUENCE</scope>
    <source>
        <strain evidence="3">OKIAV138</strain>
    </source>
</reference>
<sequence length="139" mass="15975">MYDFILGFFGFLINVFVLYHEYGMSYLLLFAMWSAMTKHLVYGKLHDKWAKYKQSRQNSSENGSDEPEPGTSGSDPIDIELGLMMRNGNESDEEQIKPVIVGTKHENQYAKLKTSGMRIYPNLSKAPMITDPTLSKYYK</sequence>
<dbReference type="EMBL" id="MT153353">
    <property type="protein sequence ID" value="QMP82123.1"/>
    <property type="molecule type" value="Viral_cRNA"/>
</dbReference>